<dbReference type="PIRSF" id="PIRSF000193">
    <property type="entry name" value="Pyrrol-5-carb_rd"/>
    <property type="match status" value="1"/>
</dbReference>
<dbReference type="Pfam" id="PF03807">
    <property type="entry name" value="F420_oxidored"/>
    <property type="match status" value="1"/>
</dbReference>
<dbReference type="InterPro" id="IPR036291">
    <property type="entry name" value="NAD(P)-bd_dom_sf"/>
</dbReference>
<comment type="similarity">
    <text evidence="1 5">Belongs to the pyrroline-5-carboxylate reductase family.</text>
</comment>
<evidence type="ECO:0000313" key="9">
    <source>
        <dbReference type="Proteomes" id="UP001597399"/>
    </source>
</evidence>
<evidence type="ECO:0000259" key="7">
    <source>
        <dbReference type="Pfam" id="PF14748"/>
    </source>
</evidence>
<comment type="subcellular location">
    <subcellularLocation>
        <location evidence="5">Cytoplasm</location>
    </subcellularLocation>
</comment>
<comment type="catalytic activity">
    <reaction evidence="5">
        <text>L-proline + NADP(+) = (S)-1-pyrroline-5-carboxylate + NADPH + 2 H(+)</text>
        <dbReference type="Rhea" id="RHEA:14109"/>
        <dbReference type="ChEBI" id="CHEBI:15378"/>
        <dbReference type="ChEBI" id="CHEBI:17388"/>
        <dbReference type="ChEBI" id="CHEBI:57783"/>
        <dbReference type="ChEBI" id="CHEBI:58349"/>
        <dbReference type="ChEBI" id="CHEBI:60039"/>
        <dbReference type="EC" id="1.5.1.2"/>
    </reaction>
</comment>
<evidence type="ECO:0000259" key="6">
    <source>
        <dbReference type="Pfam" id="PF03807"/>
    </source>
</evidence>
<evidence type="ECO:0000256" key="4">
    <source>
        <dbReference type="ARBA" id="ARBA00023002"/>
    </source>
</evidence>
<dbReference type="SUPFAM" id="SSF51735">
    <property type="entry name" value="NAD(P)-binding Rossmann-fold domains"/>
    <property type="match status" value="1"/>
</dbReference>
<dbReference type="PANTHER" id="PTHR11645:SF0">
    <property type="entry name" value="PYRROLINE-5-CARBOXYLATE REDUCTASE 3"/>
    <property type="match status" value="1"/>
</dbReference>
<dbReference type="EMBL" id="JBHUMQ010000017">
    <property type="protein sequence ID" value="MFD2693475.1"/>
    <property type="molecule type" value="Genomic_DNA"/>
</dbReference>
<keyword evidence="9" id="KW-1185">Reference proteome</keyword>
<dbReference type="Proteomes" id="UP001597399">
    <property type="component" value="Unassembled WGS sequence"/>
</dbReference>
<sequence length="269" mass="28759">MTKSLYAIGGGQMVEAIIRAALKNQAISADTTKVVDISPERVRYLKDTYHVTADTEFQTEALVNADIILLGVRPQDKWAELARQIGASGQKKPLISIIAGVTIKQLQDALEAADYPIVRIIPNTLTDTGFGVTGAALNATANQEDADEFLKSFGKVDYIPEEQIDIYTGYAVCGPNYIYNFYLALTNAGVLGGLSRAQANQIALENLQGAAKMLEITGKHPYELLDINNSAGGVGITAQHELDASDFAAGVQNAVLAAIKRTTELGKGE</sequence>
<evidence type="ECO:0000256" key="5">
    <source>
        <dbReference type="HAMAP-Rule" id="MF_01925"/>
    </source>
</evidence>
<dbReference type="HAMAP" id="MF_01925">
    <property type="entry name" value="P5C_reductase"/>
    <property type="match status" value="1"/>
</dbReference>
<dbReference type="InterPro" id="IPR008927">
    <property type="entry name" value="6-PGluconate_DH-like_C_sf"/>
</dbReference>
<keyword evidence="2 5" id="KW-0641">Proline biosynthesis</keyword>
<gene>
    <name evidence="5" type="primary">proC</name>
    <name evidence="8" type="ORF">ACFSUE_07530</name>
</gene>
<evidence type="ECO:0000256" key="3">
    <source>
        <dbReference type="ARBA" id="ARBA00022857"/>
    </source>
</evidence>
<dbReference type="SUPFAM" id="SSF48179">
    <property type="entry name" value="6-phosphogluconate dehydrogenase C-terminal domain-like"/>
    <property type="match status" value="1"/>
</dbReference>
<feature type="domain" description="Pyrroline-5-carboxylate reductase catalytic N-terminal" evidence="6">
    <location>
        <begin position="8"/>
        <end position="100"/>
    </location>
</feature>
<feature type="domain" description="Pyrroline-5-carboxylate reductase dimerisation" evidence="7">
    <location>
        <begin position="161"/>
        <end position="265"/>
    </location>
</feature>
<dbReference type="Pfam" id="PF14748">
    <property type="entry name" value="P5CR_dimer"/>
    <property type="match status" value="1"/>
</dbReference>
<evidence type="ECO:0000313" key="8">
    <source>
        <dbReference type="EMBL" id="MFD2693475.1"/>
    </source>
</evidence>
<keyword evidence="3 5" id="KW-0521">NADP</keyword>
<proteinExistence type="inferred from homology"/>
<keyword evidence="5" id="KW-0963">Cytoplasm</keyword>
<dbReference type="Gene3D" id="3.40.50.720">
    <property type="entry name" value="NAD(P)-binding Rossmann-like Domain"/>
    <property type="match status" value="1"/>
</dbReference>
<dbReference type="RefSeq" id="WP_253060327.1">
    <property type="nucleotide sequence ID" value="NZ_JAMXWM010000005.1"/>
</dbReference>
<dbReference type="InterPro" id="IPR029036">
    <property type="entry name" value="P5CR_dimer"/>
</dbReference>
<evidence type="ECO:0000256" key="2">
    <source>
        <dbReference type="ARBA" id="ARBA00022650"/>
    </source>
</evidence>
<reference evidence="9" key="1">
    <citation type="journal article" date="2019" name="Int. J. Syst. Evol. Microbiol.">
        <title>The Global Catalogue of Microorganisms (GCM) 10K type strain sequencing project: providing services to taxonomists for standard genome sequencing and annotation.</title>
        <authorList>
            <consortium name="The Broad Institute Genomics Platform"/>
            <consortium name="The Broad Institute Genome Sequencing Center for Infectious Disease"/>
            <person name="Wu L."/>
            <person name="Ma J."/>
        </authorList>
    </citation>
    <scope>NUCLEOTIDE SEQUENCE [LARGE SCALE GENOMIC DNA]</scope>
    <source>
        <strain evidence="9">TISTR 2466</strain>
    </source>
</reference>
<keyword evidence="4 5" id="KW-0560">Oxidoreductase</keyword>
<comment type="pathway">
    <text evidence="5">Amino-acid biosynthesis; L-proline biosynthesis; L-proline from L-glutamate 5-semialdehyde: step 1/1.</text>
</comment>
<dbReference type="PANTHER" id="PTHR11645">
    <property type="entry name" value="PYRROLINE-5-CARBOXYLATE REDUCTASE"/>
    <property type="match status" value="1"/>
</dbReference>
<dbReference type="InterPro" id="IPR028939">
    <property type="entry name" value="P5C_Rdtase_cat_N"/>
</dbReference>
<name>A0ABW5S104_9BACL</name>
<accession>A0ABW5S104</accession>
<comment type="caution">
    <text evidence="8">The sequence shown here is derived from an EMBL/GenBank/DDBJ whole genome shotgun (WGS) entry which is preliminary data.</text>
</comment>
<comment type="function">
    <text evidence="5">Catalyzes the reduction of 1-pyrroline-5-carboxylate (PCA) to L-proline.</text>
</comment>
<evidence type="ECO:0000256" key="1">
    <source>
        <dbReference type="ARBA" id="ARBA00005525"/>
    </source>
</evidence>
<dbReference type="InterPro" id="IPR000304">
    <property type="entry name" value="Pyrroline-COOH_reductase"/>
</dbReference>
<dbReference type="Gene3D" id="1.10.3730.10">
    <property type="entry name" value="ProC C-terminal domain-like"/>
    <property type="match status" value="1"/>
</dbReference>
<keyword evidence="5" id="KW-0028">Amino-acid biosynthesis</keyword>
<organism evidence="8 9">
    <name type="scientific">Sporolactobacillus shoreicorticis</name>
    <dbReference type="NCBI Taxonomy" id="1923877"/>
    <lineage>
        <taxon>Bacteria</taxon>
        <taxon>Bacillati</taxon>
        <taxon>Bacillota</taxon>
        <taxon>Bacilli</taxon>
        <taxon>Bacillales</taxon>
        <taxon>Sporolactobacillaceae</taxon>
        <taxon>Sporolactobacillus</taxon>
    </lineage>
</organism>
<dbReference type="EC" id="1.5.1.2" evidence="5"/>
<protein>
    <recommendedName>
        <fullName evidence="5">Pyrroline-5-carboxylate reductase</fullName>
        <shortName evidence="5">P5C reductase</shortName>
        <shortName evidence="5">P5CR</shortName>
        <ecNumber evidence="5">1.5.1.2</ecNumber>
    </recommendedName>
    <alternativeName>
        <fullName evidence="5">PCA reductase</fullName>
    </alternativeName>
</protein>
<comment type="catalytic activity">
    <reaction evidence="5">
        <text>L-proline + NAD(+) = (S)-1-pyrroline-5-carboxylate + NADH + 2 H(+)</text>
        <dbReference type="Rhea" id="RHEA:14105"/>
        <dbReference type="ChEBI" id="CHEBI:15378"/>
        <dbReference type="ChEBI" id="CHEBI:17388"/>
        <dbReference type="ChEBI" id="CHEBI:57540"/>
        <dbReference type="ChEBI" id="CHEBI:57945"/>
        <dbReference type="ChEBI" id="CHEBI:60039"/>
        <dbReference type="EC" id="1.5.1.2"/>
    </reaction>
</comment>